<proteinExistence type="predicted"/>
<feature type="region of interest" description="Disordered" evidence="1">
    <location>
        <begin position="88"/>
        <end position="116"/>
    </location>
</feature>
<sequence length="124" mass="13675">MGEEGLRRRQGRWGRRARYNEGNKWKVTKATKGIPTDEEEAKGTPSVVKSSPSSLPTQETSIYTFIDLKVLSLLLPHLCWYLKRRRPGDEAKRDGDVDGGGIGTTAPGGGALYPDHLPEVLQTV</sequence>
<evidence type="ECO:0000313" key="2">
    <source>
        <dbReference type="EMBL" id="KAG7175155.1"/>
    </source>
</evidence>
<gene>
    <name evidence="2" type="ORF">Hamer_G001163</name>
</gene>
<feature type="compositionally biased region" description="Gly residues" evidence="1">
    <location>
        <begin position="98"/>
        <end position="111"/>
    </location>
</feature>
<evidence type="ECO:0000313" key="3">
    <source>
        <dbReference type="Proteomes" id="UP000747542"/>
    </source>
</evidence>
<comment type="caution">
    <text evidence="2">The sequence shown here is derived from an EMBL/GenBank/DDBJ whole genome shotgun (WGS) entry which is preliminary data.</text>
</comment>
<keyword evidence="3" id="KW-1185">Reference proteome</keyword>
<dbReference type="AlphaFoldDB" id="A0A8J5TIM4"/>
<evidence type="ECO:0000256" key="1">
    <source>
        <dbReference type="SAM" id="MobiDB-lite"/>
    </source>
</evidence>
<accession>A0A8J5TIM4</accession>
<organism evidence="2 3">
    <name type="scientific">Homarus americanus</name>
    <name type="common">American lobster</name>
    <dbReference type="NCBI Taxonomy" id="6706"/>
    <lineage>
        <taxon>Eukaryota</taxon>
        <taxon>Metazoa</taxon>
        <taxon>Ecdysozoa</taxon>
        <taxon>Arthropoda</taxon>
        <taxon>Crustacea</taxon>
        <taxon>Multicrustacea</taxon>
        <taxon>Malacostraca</taxon>
        <taxon>Eumalacostraca</taxon>
        <taxon>Eucarida</taxon>
        <taxon>Decapoda</taxon>
        <taxon>Pleocyemata</taxon>
        <taxon>Astacidea</taxon>
        <taxon>Nephropoidea</taxon>
        <taxon>Nephropidae</taxon>
        <taxon>Homarus</taxon>
    </lineage>
</organism>
<feature type="compositionally biased region" description="Low complexity" evidence="1">
    <location>
        <begin position="45"/>
        <end position="54"/>
    </location>
</feature>
<reference evidence="2" key="1">
    <citation type="journal article" date="2021" name="Sci. Adv.">
        <title>The American lobster genome reveals insights on longevity, neural, and immune adaptations.</title>
        <authorList>
            <person name="Polinski J.M."/>
            <person name="Zimin A.V."/>
            <person name="Clark K.F."/>
            <person name="Kohn A.B."/>
            <person name="Sadowski N."/>
            <person name="Timp W."/>
            <person name="Ptitsyn A."/>
            <person name="Khanna P."/>
            <person name="Romanova D.Y."/>
            <person name="Williams P."/>
            <person name="Greenwood S.J."/>
            <person name="Moroz L.L."/>
            <person name="Walt D.R."/>
            <person name="Bodnar A.G."/>
        </authorList>
    </citation>
    <scope>NUCLEOTIDE SEQUENCE</scope>
    <source>
        <strain evidence="2">GMGI-L3</strain>
    </source>
</reference>
<name>A0A8J5TIM4_HOMAM</name>
<feature type="region of interest" description="Disordered" evidence="1">
    <location>
        <begin position="28"/>
        <end position="56"/>
    </location>
</feature>
<protein>
    <submittedName>
        <fullName evidence="2">Uncharacterized protein</fullName>
    </submittedName>
</protein>
<dbReference type="Proteomes" id="UP000747542">
    <property type="component" value="Unassembled WGS sequence"/>
</dbReference>
<dbReference type="EMBL" id="JAHLQT010006108">
    <property type="protein sequence ID" value="KAG7175155.1"/>
    <property type="molecule type" value="Genomic_DNA"/>
</dbReference>